<dbReference type="PATRIC" id="fig|54005.3.peg.1538"/>
<comment type="caution">
    <text evidence="1">The sequence shown here is derived from an EMBL/GenBank/DDBJ whole genome shotgun (WGS) entry which is preliminary data.</text>
</comment>
<organism evidence="1">
    <name type="scientific">Peptoniphilus harei</name>
    <dbReference type="NCBI Taxonomy" id="54005"/>
    <lineage>
        <taxon>Bacteria</taxon>
        <taxon>Bacillati</taxon>
        <taxon>Bacillota</taxon>
        <taxon>Tissierellia</taxon>
        <taxon>Tissierellales</taxon>
        <taxon>Peptoniphilaceae</taxon>
        <taxon>Peptoniphilus</taxon>
    </lineage>
</organism>
<accession>A0A133PK80</accession>
<dbReference type="AlphaFoldDB" id="A0A133PK80"/>
<evidence type="ECO:0000313" key="1">
    <source>
        <dbReference type="EMBL" id="KXA28944.1"/>
    </source>
</evidence>
<reference evidence="1 2" key="1">
    <citation type="submission" date="2016-01" db="EMBL/GenBank/DDBJ databases">
        <authorList>
            <person name="Oliw E.H."/>
        </authorList>
    </citation>
    <scope>NUCLEOTIDE SEQUENCE [LARGE SCALE GENOMIC DNA]</scope>
    <source>
        <strain evidence="1 2">CMW7756A</strain>
    </source>
</reference>
<evidence type="ECO:0000313" key="2">
    <source>
        <dbReference type="Proteomes" id="UP000070174"/>
    </source>
</evidence>
<dbReference type="RefSeq" id="WP_060800565.1">
    <property type="nucleotide sequence ID" value="NZ_KQ957105.1"/>
</dbReference>
<dbReference type="EMBL" id="LRQE01000039">
    <property type="protein sequence ID" value="KXA28944.1"/>
    <property type="molecule type" value="Genomic_DNA"/>
</dbReference>
<protein>
    <submittedName>
        <fullName evidence="1">Uncharacterized protein</fullName>
    </submittedName>
</protein>
<gene>
    <name evidence="1" type="ORF">HMPREF3229_01576</name>
</gene>
<sequence length="69" mass="8079">MIVSGSRGILFYPVRVQAVKYPDYDNYDIIAENRDYSVTLYENVPKANVEKIMKRITFQIKCQVSKDED</sequence>
<dbReference type="Proteomes" id="UP000070174">
    <property type="component" value="Unassembled WGS sequence"/>
</dbReference>
<proteinExistence type="predicted"/>
<name>A0A133PK80_9FIRM</name>